<dbReference type="Pfam" id="PF06963">
    <property type="entry name" value="FPN1"/>
    <property type="match status" value="2"/>
</dbReference>
<feature type="compositionally biased region" description="Polar residues" evidence="6">
    <location>
        <begin position="138"/>
        <end position="150"/>
    </location>
</feature>
<feature type="compositionally biased region" description="Low complexity" evidence="6">
    <location>
        <begin position="27"/>
        <end position="40"/>
    </location>
</feature>
<dbReference type="PANTHER" id="PTHR11660:SF57">
    <property type="entry name" value="SOLUTE CARRIER FAMILY 40 MEMBER"/>
    <property type="match status" value="1"/>
</dbReference>
<proteinExistence type="predicted"/>
<dbReference type="GO" id="GO:0005381">
    <property type="term" value="F:iron ion transmembrane transporter activity"/>
    <property type="evidence" value="ECO:0007669"/>
    <property type="project" value="InterPro"/>
</dbReference>
<comment type="caution">
    <text evidence="8">The sequence shown here is derived from an EMBL/GenBank/DDBJ whole genome shotgun (WGS) entry which is preliminary data.</text>
</comment>
<evidence type="ECO:0000313" key="8">
    <source>
        <dbReference type="EMBL" id="KAH7026507.1"/>
    </source>
</evidence>
<feature type="region of interest" description="Disordered" evidence="6">
    <location>
        <begin position="449"/>
        <end position="477"/>
    </location>
</feature>
<keyword evidence="2" id="KW-0813">Transport</keyword>
<dbReference type="OrthoDB" id="648861at2759"/>
<feature type="region of interest" description="Disordered" evidence="6">
    <location>
        <begin position="20"/>
        <end position="40"/>
    </location>
</feature>
<dbReference type="EMBL" id="JAGTJQ010000008">
    <property type="protein sequence ID" value="KAH7026507.1"/>
    <property type="molecule type" value="Genomic_DNA"/>
</dbReference>
<organism evidence="8 9">
    <name type="scientific">Microdochium trichocladiopsis</name>
    <dbReference type="NCBI Taxonomy" id="1682393"/>
    <lineage>
        <taxon>Eukaryota</taxon>
        <taxon>Fungi</taxon>
        <taxon>Dikarya</taxon>
        <taxon>Ascomycota</taxon>
        <taxon>Pezizomycotina</taxon>
        <taxon>Sordariomycetes</taxon>
        <taxon>Xylariomycetidae</taxon>
        <taxon>Xylariales</taxon>
        <taxon>Microdochiaceae</taxon>
        <taxon>Microdochium</taxon>
    </lineage>
</organism>
<evidence type="ECO:0000256" key="6">
    <source>
        <dbReference type="SAM" id="MobiDB-lite"/>
    </source>
</evidence>
<evidence type="ECO:0000313" key="9">
    <source>
        <dbReference type="Proteomes" id="UP000756346"/>
    </source>
</evidence>
<accession>A0A9P8Y0G8</accession>
<evidence type="ECO:0000256" key="7">
    <source>
        <dbReference type="SAM" id="Phobius"/>
    </source>
</evidence>
<reference evidence="8" key="1">
    <citation type="journal article" date="2021" name="Nat. Commun.">
        <title>Genetic determinants of endophytism in the Arabidopsis root mycobiome.</title>
        <authorList>
            <person name="Mesny F."/>
            <person name="Miyauchi S."/>
            <person name="Thiergart T."/>
            <person name="Pickel B."/>
            <person name="Atanasova L."/>
            <person name="Karlsson M."/>
            <person name="Huettel B."/>
            <person name="Barry K.W."/>
            <person name="Haridas S."/>
            <person name="Chen C."/>
            <person name="Bauer D."/>
            <person name="Andreopoulos W."/>
            <person name="Pangilinan J."/>
            <person name="LaButti K."/>
            <person name="Riley R."/>
            <person name="Lipzen A."/>
            <person name="Clum A."/>
            <person name="Drula E."/>
            <person name="Henrissat B."/>
            <person name="Kohler A."/>
            <person name="Grigoriev I.V."/>
            <person name="Martin F.M."/>
            <person name="Hacquard S."/>
        </authorList>
    </citation>
    <scope>NUCLEOTIDE SEQUENCE</scope>
    <source>
        <strain evidence="8">MPI-CAGE-CH-0230</strain>
    </source>
</reference>
<evidence type="ECO:0000256" key="4">
    <source>
        <dbReference type="ARBA" id="ARBA00022989"/>
    </source>
</evidence>
<feature type="transmembrane region" description="Helical" evidence="7">
    <location>
        <begin position="522"/>
        <end position="542"/>
    </location>
</feature>
<evidence type="ECO:0000256" key="2">
    <source>
        <dbReference type="ARBA" id="ARBA00022448"/>
    </source>
</evidence>
<feature type="transmembrane region" description="Helical" evidence="7">
    <location>
        <begin position="243"/>
        <end position="261"/>
    </location>
</feature>
<dbReference type="GeneID" id="70188783"/>
<feature type="transmembrane region" description="Helical" evidence="7">
    <location>
        <begin position="645"/>
        <end position="667"/>
    </location>
</feature>
<dbReference type="Proteomes" id="UP000756346">
    <property type="component" value="Unassembled WGS sequence"/>
</dbReference>
<dbReference type="GO" id="GO:0016020">
    <property type="term" value="C:membrane"/>
    <property type="evidence" value="ECO:0007669"/>
    <property type="project" value="UniProtKB-SubCell"/>
</dbReference>
<gene>
    <name evidence="8" type="ORF">B0I36DRAFT_366064</name>
</gene>
<name>A0A9P8Y0G8_9PEZI</name>
<dbReference type="AlphaFoldDB" id="A0A9P8Y0G8"/>
<dbReference type="RefSeq" id="XP_046009724.1">
    <property type="nucleotide sequence ID" value="XM_046159237.1"/>
</dbReference>
<evidence type="ECO:0000256" key="5">
    <source>
        <dbReference type="ARBA" id="ARBA00023136"/>
    </source>
</evidence>
<evidence type="ECO:0000256" key="3">
    <source>
        <dbReference type="ARBA" id="ARBA00022692"/>
    </source>
</evidence>
<sequence>MQTSRFQTIRAHFSTAGVRSSFRRHSSSSSRSSRTSFVSSASSNKTAVNSVLFRQPSIVDLEMERQSSGAVLDMLEPRPIVYWGGTSNSVVYWKRHNHGLIVPVPAKPSVSQPSWCRRDQIGPMDNPASASRPVQPYSIPSSSPGNSLTEHGNDRGGAAVSDIDSSSDDGGDTRDDRALLPQEVLGNSHHHHDARDMARGLQPTEPPGSPRAVDRTSGLTRPQAWNLYLSHALSTWNARGYEFAAVLFTAAAMIIIYFAMIMFSSSIGSWVDQSPSRLRTLLTTIVCNRGSVIVGSLFWLAILSQRDLLLNELPRGMDESAMFFVLPTNKTLKGVGFGLAICCGIAERLSASGNLLSMERDWVPTVAARPTLDRAAGSKASPYDLTHLNAVMRRIDLVCKLFSPIVLSLVISFSGSTRAGVLFTGLTSSICIPIEMISARSVWRANPALQQPKQRRQTAAPNTTTITTTAAASGTTAASPPLARRILSQMRSYPRDFAMYFTTPSSVWIPSLALAMLHFNMLTWRATFITYLITVGYSLNVITAARTVGSLFEITSTVITPRLIVTLGRTSNLGAPEERRGTGRGSDTEAGSDAGRALLSSAAEEDEDEEEEAASSPRHNQSRFERESESEELADRQTLTGLQRVGLWGITWQIANTIPVVLAIWIITADAKPSTPSSSSTTLTATTITTSDTSDTMLNISNSIILFSFLSLSRLGVWVFDLTTQQLTQTLVPPQSRSSFAGVENSITNVFELAGAMASIAFPDPRQYPYLASASLAACVLSWALYAGWVRRRRGHLVHCDKMEDIIVGAGGGRCLKGRRR</sequence>
<keyword evidence="9" id="KW-1185">Reference proteome</keyword>
<feature type="compositionally biased region" description="Acidic residues" evidence="6">
    <location>
        <begin position="603"/>
        <end position="613"/>
    </location>
</feature>
<keyword evidence="3 7" id="KW-0812">Transmembrane</keyword>
<feature type="transmembrane region" description="Helical" evidence="7">
    <location>
        <begin position="281"/>
        <end position="303"/>
    </location>
</feature>
<keyword evidence="4 7" id="KW-1133">Transmembrane helix</keyword>
<evidence type="ECO:0000256" key="1">
    <source>
        <dbReference type="ARBA" id="ARBA00004141"/>
    </source>
</evidence>
<feature type="region of interest" description="Disordered" evidence="6">
    <location>
        <begin position="105"/>
        <end position="216"/>
    </location>
</feature>
<feature type="region of interest" description="Disordered" evidence="6">
    <location>
        <begin position="600"/>
        <end position="635"/>
    </location>
</feature>
<feature type="transmembrane region" description="Helical" evidence="7">
    <location>
        <begin position="497"/>
        <end position="516"/>
    </location>
</feature>
<comment type="subcellular location">
    <subcellularLocation>
        <location evidence="1">Membrane</location>
        <topology evidence="1">Multi-pass membrane protein</topology>
    </subcellularLocation>
</comment>
<dbReference type="InterPro" id="IPR009716">
    <property type="entry name" value="Ferroportin-1"/>
</dbReference>
<dbReference type="PANTHER" id="PTHR11660">
    <property type="entry name" value="SOLUTE CARRIER FAMILY 40 MEMBER"/>
    <property type="match status" value="1"/>
</dbReference>
<evidence type="ECO:0008006" key="10">
    <source>
        <dbReference type="Google" id="ProtNLM"/>
    </source>
</evidence>
<keyword evidence="5 7" id="KW-0472">Membrane</keyword>
<protein>
    <recommendedName>
        <fullName evidence="10">Solute carrier family 40 protein</fullName>
    </recommendedName>
</protein>
<feature type="compositionally biased region" description="Low complexity" evidence="6">
    <location>
        <begin position="458"/>
        <end position="477"/>
    </location>
</feature>
<feature type="transmembrane region" description="Helical" evidence="7">
    <location>
        <begin position="768"/>
        <end position="789"/>
    </location>
</feature>